<evidence type="ECO:0000259" key="2">
    <source>
        <dbReference type="Pfam" id="PF16028"/>
    </source>
</evidence>
<dbReference type="Proteomes" id="UP000091820">
    <property type="component" value="Unassembled WGS sequence"/>
</dbReference>
<reference evidence="4" key="1">
    <citation type="submission" date="2014-03" db="EMBL/GenBank/DDBJ databases">
        <authorList>
            <person name="Aksoy S."/>
            <person name="Warren W."/>
            <person name="Wilson R.K."/>
        </authorList>
    </citation>
    <scope>NUCLEOTIDE SEQUENCE [LARGE SCALE GENOMIC DNA]</scope>
    <source>
        <strain evidence="4">IAEA</strain>
    </source>
</reference>
<dbReference type="AlphaFoldDB" id="A0A1A9X0A0"/>
<accession>A0A1A9X0A0</accession>
<dbReference type="InterPro" id="IPR031984">
    <property type="entry name" value="SLC3A2_N"/>
</dbReference>
<evidence type="ECO:0000313" key="3">
    <source>
        <dbReference type="EnsemblMetazoa" id="GBRI039493-PA"/>
    </source>
</evidence>
<keyword evidence="1" id="KW-1133">Transmembrane helix</keyword>
<keyword evidence="1" id="KW-0472">Membrane</keyword>
<evidence type="ECO:0000313" key="4">
    <source>
        <dbReference type="Proteomes" id="UP000091820"/>
    </source>
</evidence>
<organism evidence="3 4">
    <name type="scientific">Glossina brevipalpis</name>
    <dbReference type="NCBI Taxonomy" id="37001"/>
    <lineage>
        <taxon>Eukaryota</taxon>
        <taxon>Metazoa</taxon>
        <taxon>Ecdysozoa</taxon>
        <taxon>Arthropoda</taxon>
        <taxon>Hexapoda</taxon>
        <taxon>Insecta</taxon>
        <taxon>Pterygota</taxon>
        <taxon>Neoptera</taxon>
        <taxon>Endopterygota</taxon>
        <taxon>Diptera</taxon>
        <taxon>Brachycera</taxon>
        <taxon>Muscomorpha</taxon>
        <taxon>Hippoboscoidea</taxon>
        <taxon>Glossinidae</taxon>
        <taxon>Glossina</taxon>
    </lineage>
</organism>
<dbReference type="EnsemblMetazoa" id="GBRI039493-RA">
    <property type="protein sequence ID" value="GBRI039493-PA"/>
    <property type="gene ID" value="GBRI039493"/>
</dbReference>
<keyword evidence="4" id="KW-1185">Reference proteome</keyword>
<feature type="domain" description="Solute carrier family 3 member 2 N-terminal" evidence="2">
    <location>
        <begin position="50"/>
        <end position="97"/>
    </location>
</feature>
<protein>
    <recommendedName>
        <fullName evidence="2">Solute carrier family 3 member 2 N-terminal domain-containing protein</fullName>
    </recommendedName>
</protein>
<keyword evidence="1" id="KW-0812">Transmembrane</keyword>
<proteinExistence type="predicted"/>
<feature type="transmembrane region" description="Helical" evidence="1">
    <location>
        <begin position="73"/>
        <end position="96"/>
    </location>
</feature>
<name>A0A1A9X0A0_9MUSC</name>
<evidence type="ECO:0000256" key="1">
    <source>
        <dbReference type="SAM" id="Phobius"/>
    </source>
</evidence>
<dbReference type="Pfam" id="PF16028">
    <property type="entry name" value="SLC3A2_N"/>
    <property type="match status" value="1"/>
</dbReference>
<sequence length="137" mass="15975">MPLNEYSALINDHYKSAYTTFDNCNDHEHTVHIAARDITEYQTVFSLNEYPSSLTLDELLVFKDDPWWQKIRLILFHTFWLILIITFLIACLITYLEFNFNSCKTLHTSSDISTPSSSISLNIDNKFLNDLPLLTVH</sequence>
<dbReference type="VEuPathDB" id="VectorBase:GBRI039493"/>
<reference evidence="3" key="2">
    <citation type="submission" date="2020-05" db="UniProtKB">
        <authorList>
            <consortium name="EnsemblMetazoa"/>
        </authorList>
    </citation>
    <scope>IDENTIFICATION</scope>
    <source>
        <strain evidence="3">IAEA</strain>
    </source>
</reference>